<feature type="transmembrane region" description="Helical" evidence="11">
    <location>
        <begin position="153"/>
        <end position="175"/>
    </location>
</feature>
<reference evidence="14 15" key="1">
    <citation type="submission" date="2020-07" db="EMBL/GenBank/DDBJ databases">
        <title>Taxonomic revisions and descriptions of new bacterial species based on genomic comparisons in the high-G+C-content subgroup of the family Alcaligenaceae.</title>
        <authorList>
            <person name="Szabo A."/>
            <person name="Felfoldi T."/>
        </authorList>
    </citation>
    <scope>NUCLEOTIDE SEQUENCE [LARGE SCALE GENOMIC DNA]</scope>
    <source>
        <strain evidence="14 15">DSM 25264</strain>
    </source>
</reference>
<dbReference type="InterPro" id="IPR003594">
    <property type="entry name" value="HATPase_dom"/>
</dbReference>
<keyword evidence="15" id="KW-1185">Reference proteome</keyword>
<dbReference type="PANTHER" id="PTHR45436:SF5">
    <property type="entry name" value="SENSOR HISTIDINE KINASE TRCS"/>
    <property type="match status" value="1"/>
</dbReference>
<keyword evidence="9" id="KW-0902">Two-component regulatory system</keyword>
<protein>
    <recommendedName>
        <fullName evidence="3">histidine kinase</fullName>
        <ecNumber evidence="3">2.7.13.3</ecNumber>
    </recommendedName>
</protein>
<keyword evidence="7 14" id="KW-0418">Kinase</keyword>
<evidence type="ECO:0000256" key="3">
    <source>
        <dbReference type="ARBA" id="ARBA00012438"/>
    </source>
</evidence>
<organism evidence="14 15">
    <name type="scientific">Allopusillimonas soli</name>
    <dbReference type="NCBI Taxonomy" id="659016"/>
    <lineage>
        <taxon>Bacteria</taxon>
        <taxon>Pseudomonadati</taxon>
        <taxon>Pseudomonadota</taxon>
        <taxon>Betaproteobacteria</taxon>
        <taxon>Burkholderiales</taxon>
        <taxon>Alcaligenaceae</taxon>
        <taxon>Allopusillimonas</taxon>
    </lineage>
</organism>
<evidence type="ECO:0000256" key="10">
    <source>
        <dbReference type="ARBA" id="ARBA00023136"/>
    </source>
</evidence>
<dbReference type="InterPro" id="IPR050428">
    <property type="entry name" value="TCS_sensor_his_kinase"/>
</dbReference>
<evidence type="ECO:0000256" key="11">
    <source>
        <dbReference type="SAM" id="Phobius"/>
    </source>
</evidence>
<accession>A0A853F7V6</accession>
<dbReference type="Proteomes" id="UP000580517">
    <property type="component" value="Unassembled WGS sequence"/>
</dbReference>
<proteinExistence type="predicted"/>
<feature type="transmembrane region" description="Helical" evidence="11">
    <location>
        <begin position="12"/>
        <end position="30"/>
    </location>
</feature>
<dbReference type="InterPro" id="IPR036097">
    <property type="entry name" value="HisK_dim/P_sf"/>
</dbReference>
<dbReference type="SMART" id="SM00387">
    <property type="entry name" value="HATPase_c"/>
    <property type="match status" value="1"/>
</dbReference>
<keyword evidence="6 11" id="KW-0812">Transmembrane</keyword>
<keyword evidence="4" id="KW-0597">Phosphoprotein</keyword>
<evidence type="ECO:0000256" key="8">
    <source>
        <dbReference type="ARBA" id="ARBA00022989"/>
    </source>
</evidence>
<dbReference type="PANTHER" id="PTHR45436">
    <property type="entry name" value="SENSOR HISTIDINE KINASE YKOH"/>
    <property type="match status" value="1"/>
</dbReference>
<dbReference type="SUPFAM" id="SSF55874">
    <property type="entry name" value="ATPase domain of HSP90 chaperone/DNA topoisomerase II/histidine kinase"/>
    <property type="match status" value="1"/>
</dbReference>
<dbReference type="InterPro" id="IPR003660">
    <property type="entry name" value="HAMP_dom"/>
</dbReference>
<evidence type="ECO:0000256" key="2">
    <source>
        <dbReference type="ARBA" id="ARBA00004370"/>
    </source>
</evidence>
<comment type="caution">
    <text evidence="14">The sequence shown here is derived from an EMBL/GenBank/DDBJ whole genome shotgun (WGS) entry which is preliminary data.</text>
</comment>
<comment type="subcellular location">
    <subcellularLocation>
        <location evidence="2">Membrane</location>
    </subcellularLocation>
</comment>
<dbReference type="EMBL" id="JACCEW010000001">
    <property type="protein sequence ID" value="NYT36067.1"/>
    <property type="molecule type" value="Genomic_DNA"/>
</dbReference>
<dbReference type="InterPro" id="IPR036890">
    <property type="entry name" value="HATPase_C_sf"/>
</dbReference>
<evidence type="ECO:0000256" key="7">
    <source>
        <dbReference type="ARBA" id="ARBA00022777"/>
    </source>
</evidence>
<dbReference type="EC" id="2.7.13.3" evidence="3"/>
<dbReference type="InterPro" id="IPR005467">
    <property type="entry name" value="His_kinase_dom"/>
</dbReference>
<dbReference type="GO" id="GO:0005886">
    <property type="term" value="C:plasma membrane"/>
    <property type="evidence" value="ECO:0007669"/>
    <property type="project" value="TreeGrafter"/>
</dbReference>
<feature type="domain" description="Histidine kinase" evidence="12">
    <location>
        <begin position="233"/>
        <end position="425"/>
    </location>
</feature>
<evidence type="ECO:0000259" key="12">
    <source>
        <dbReference type="PROSITE" id="PS50109"/>
    </source>
</evidence>
<keyword evidence="8 11" id="KW-1133">Transmembrane helix</keyword>
<dbReference type="Gene3D" id="1.10.287.130">
    <property type="match status" value="1"/>
</dbReference>
<sequence length="438" mass="48494">MCDRSLRCRVLISLLAVLMLGFGVLALYLYDTRDELRRCVMFIQAQEIGAGMDAQSDFSKLPKHYAGGELSYTLYTADGKALWHSANLERPRKLRRGTLEEELSLFRAPVNSGRIINVPVTLSDGSILMVAKEDSMERKLIGDLLRMRAMRGLLLLVPFCLLATGLLFVLMQWTLRPIRKAARLAEGIGPHDPERRIPLRKLPGEVLPLARAANEGLDRLAQAYAYEQRIADDAAHALRTPLAVLDLRLQKCRLEGAADWPAINREFGLIHKLVNQLLALAQQDRVQAGTVPSDARTSLARVAREAAATMIPLFEAHGRSIVVRLDQDVMVRGSPDLLREAIRNVLENALYHGAGTVRMILSKAQQDAPTLDIQDEGAGVHLETQEIMFQRFRKGREASSGSGLGLAIIRSTLRNAGGDAHFVSSDPCIMRLAFRRAG</sequence>
<dbReference type="Pfam" id="PF02518">
    <property type="entry name" value="HATPase_c"/>
    <property type="match status" value="1"/>
</dbReference>
<keyword evidence="10 11" id="KW-0472">Membrane</keyword>
<evidence type="ECO:0000256" key="9">
    <source>
        <dbReference type="ARBA" id="ARBA00023012"/>
    </source>
</evidence>
<dbReference type="PROSITE" id="PS50109">
    <property type="entry name" value="HIS_KIN"/>
    <property type="match status" value="1"/>
</dbReference>
<dbReference type="SUPFAM" id="SSF47384">
    <property type="entry name" value="Homodimeric domain of signal transducing histidine kinase"/>
    <property type="match status" value="1"/>
</dbReference>
<dbReference type="RefSeq" id="WP_167668834.1">
    <property type="nucleotide sequence ID" value="NZ_JACCEW010000001.1"/>
</dbReference>
<dbReference type="PRINTS" id="PR00344">
    <property type="entry name" value="BCTRLSENSOR"/>
</dbReference>
<name>A0A853F7V6_9BURK</name>
<evidence type="ECO:0000259" key="13">
    <source>
        <dbReference type="PROSITE" id="PS50885"/>
    </source>
</evidence>
<dbReference type="PROSITE" id="PS50885">
    <property type="entry name" value="HAMP"/>
    <property type="match status" value="1"/>
</dbReference>
<evidence type="ECO:0000256" key="1">
    <source>
        <dbReference type="ARBA" id="ARBA00000085"/>
    </source>
</evidence>
<evidence type="ECO:0000256" key="6">
    <source>
        <dbReference type="ARBA" id="ARBA00022692"/>
    </source>
</evidence>
<dbReference type="GO" id="GO:0000155">
    <property type="term" value="F:phosphorelay sensor kinase activity"/>
    <property type="evidence" value="ECO:0007669"/>
    <property type="project" value="InterPro"/>
</dbReference>
<evidence type="ECO:0000313" key="15">
    <source>
        <dbReference type="Proteomes" id="UP000580517"/>
    </source>
</evidence>
<evidence type="ECO:0000313" key="14">
    <source>
        <dbReference type="EMBL" id="NYT36067.1"/>
    </source>
</evidence>
<comment type="catalytic activity">
    <reaction evidence="1">
        <text>ATP + protein L-histidine = ADP + protein N-phospho-L-histidine.</text>
        <dbReference type="EC" id="2.7.13.3"/>
    </reaction>
</comment>
<evidence type="ECO:0000256" key="4">
    <source>
        <dbReference type="ARBA" id="ARBA00022553"/>
    </source>
</evidence>
<keyword evidence="5" id="KW-0808">Transferase</keyword>
<dbReference type="Gene3D" id="3.30.565.10">
    <property type="entry name" value="Histidine kinase-like ATPase, C-terminal domain"/>
    <property type="match status" value="1"/>
</dbReference>
<dbReference type="InterPro" id="IPR004358">
    <property type="entry name" value="Sig_transdc_His_kin-like_C"/>
</dbReference>
<feature type="domain" description="HAMP" evidence="13">
    <location>
        <begin position="172"/>
        <end position="225"/>
    </location>
</feature>
<gene>
    <name evidence="14" type="ORF">H0A68_04215</name>
</gene>
<evidence type="ECO:0000256" key="5">
    <source>
        <dbReference type="ARBA" id="ARBA00022679"/>
    </source>
</evidence>
<dbReference type="AlphaFoldDB" id="A0A853F7V6"/>